<accession>A0A1F5ZFV5</accession>
<dbReference type="PANTHER" id="PTHR12526:SF618">
    <property type="entry name" value="GLYCOSYLTRANSFERASE, FAMILY 4"/>
    <property type="match status" value="1"/>
</dbReference>
<dbReference type="Proteomes" id="UP000177268">
    <property type="component" value="Unassembled WGS sequence"/>
</dbReference>
<organism evidence="3 4">
    <name type="scientific">Candidatus Gottesmanbacteria bacterium RBG_13_45_10</name>
    <dbReference type="NCBI Taxonomy" id="1798370"/>
    <lineage>
        <taxon>Bacteria</taxon>
        <taxon>Candidatus Gottesmaniibacteriota</taxon>
    </lineage>
</organism>
<reference evidence="3 4" key="1">
    <citation type="journal article" date="2016" name="Nat. Commun.">
        <title>Thousands of microbial genomes shed light on interconnected biogeochemical processes in an aquifer system.</title>
        <authorList>
            <person name="Anantharaman K."/>
            <person name="Brown C.T."/>
            <person name="Hug L.A."/>
            <person name="Sharon I."/>
            <person name="Castelle C.J."/>
            <person name="Probst A.J."/>
            <person name="Thomas B.C."/>
            <person name="Singh A."/>
            <person name="Wilkins M.J."/>
            <person name="Karaoz U."/>
            <person name="Brodie E.L."/>
            <person name="Williams K.H."/>
            <person name="Hubbard S.S."/>
            <person name="Banfield J.F."/>
        </authorList>
    </citation>
    <scope>NUCLEOTIDE SEQUENCE [LARGE SCALE GENOMIC DNA]</scope>
</reference>
<dbReference type="AlphaFoldDB" id="A0A1F5ZFV5"/>
<comment type="caution">
    <text evidence="3">The sequence shown here is derived from an EMBL/GenBank/DDBJ whole genome shotgun (WGS) entry which is preliminary data.</text>
</comment>
<name>A0A1F5ZFV5_9BACT</name>
<sequence length="372" mass="42303">MIMKILILNWRDVCHPKSGGAEVVTMEHAKAWVKAGHSVSWLTAQYAGAKQEEFVDGVRIIRHAGSLTVYLFVPFFLLFYGGKYDVIIDEVHGFPFFTPLFTKKPVIVFIHEIAGEIWDFMFPFPKNIIGRLLEASYFRLYRHCLFWTDAPSTVEELVARGIPQDQCTAIPCPITIHTKRGAAVAIKKDKSPTYLFVSRVVRMKGIEEVIKAFSFILRAQPKAQLWIVGGGEEEYVRELKDMIEEYGVVKRTKFFGVVSEETKFRLMAKAHLLLHASVKEGWGLVVLEAAYVGTPSVVYNVPGLCDVVKNGQTGIVIPNNSPHEMATETLRLYTDRKRYTKYQKNGKLWVASLRWDDAKRQSLSLLTRAVKE</sequence>
<dbReference type="InterPro" id="IPR001296">
    <property type="entry name" value="Glyco_trans_1"/>
</dbReference>
<feature type="domain" description="Glycosyl transferase family 1" evidence="1">
    <location>
        <begin position="187"/>
        <end position="348"/>
    </location>
</feature>
<dbReference type="InterPro" id="IPR028098">
    <property type="entry name" value="Glyco_trans_4-like_N"/>
</dbReference>
<dbReference type="STRING" id="1798370.A2Z00_02490"/>
<gene>
    <name evidence="3" type="ORF">A2Z00_02490</name>
</gene>
<evidence type="ECO:0000313" key="3">
    <source>
        <dbReference type="EMBL" id="OGG11320.1"/>
    </source>
</evidence>
<evidence type="ECO:0000259" key="2">
    <source>
        <dbReference type="Pfam" id="PF13439"/>
    </source>
</evidence>
<evidence type="ECO:0008006" key="5">
    <source>
        <dbReference type="Google" id="ProtNLM"/>
    </source>
</evidence>
<dbReference type="CDD" id="cd03801">
    <property type="entry name" value="GT4_PimA-like"/>
    <property type="match status" value="1"/>
</dbReference>
<dbReference type="PANTHER" id="PTHR12526">
    <property type="entry name" value="GLYCOSYLTRANSFERASE"/>
    <property type="match status" value="1"/>
</dbReference>
<dbReference type="Gene3D" id="3.40.50.2000">
    <property type="entry name" value="Glycogen Phosphorylase B"/>
    <property type="match status" value="2"/>
</dbReference>
<protein>
    <recommendedName>
        <fullName evidence="5">Glycosyl transferase family 1 domain-containing protein</fullName>
    </recommendedName>
</protein>
<dbReference type="Pfam" id="PF00534">
    <property type="entry name" value="Glycos_transf_1"/>
    <property type="match status" value="1"/>
</dbReference>
<dbReference type="Pfam" id="PF13439">
    <property type="entry name" value="Glyco_transf_4"/>
    <property type="match status" value="1"/>
</dbReference>
<dbReference type="GO" id="GO:0016757">
    <property type="term" value="F:glycosyltransferase activity"/>
    <property type="evidence" value="ECO:0007669"/>
    <property type="project" value="InterPro"/>
</dbReference>
<dbReference type="SUPFAM" id="SSF53756">
    <property type="entry name" value="UDP-Glycosyltransferase/glycogen phosphorylase"/>
    <property type="match status" value="1"/>
</dbReference>
<evidence type="ECO:0000259" key="1">
    <source>
        <dbReference type="Pfam" id="PF00534"/>
    </source>
</evidence>
<dbReference type="EMBL" id="MFIZ01000033">
    <property type="protein sequence ID" value="OGG11320.1"/>
    <property type="molecule type" value="Genomic_DNA"/>
</dbReference>
<feature type="domain" description="Glycosyltransferase subfamily 4-like N-terminal" evidence="2">
    <location>
        <begin position="19"/>
        <end position="174"/>
    </location>
</feature>
<evidence type="ECO:0000313" key="4">
    <source>
        <dbReference type="Proteomes" id="UP000177268"/>
    </source>
</evidence>
<proteinExistence type="predicted"/>